<feature type="transmembrane region" description="Helical" evidence="1">
    <location>
        <begin position="6"/>
        <end position="25"/>
    </location>
</feature>
<reference evidence="2 3" key="1">
    <citation type="submission" date="2018-05" db="EMBL/GenBank/DDBJ databases">
        <title>Marinifilum breve JC075T sp. nov., a marine bacterium isolated from Yongle Blue Hole in the South China Sea.</title>
        <authorList>
            <person name="Fu T."/>
        </authorList>
    </citation>
    <scope>NUCLEOTIDE SEQUENCE [LARGE SCALE GENOMIC DNA]</scope>
    <source>
        <strain evidence="2 3">JC075</strain>
    </source>
</reference>
<keyword evidence="1" id="KW-1133">Transmembrane helix</keyword>
<feature type="transmembrane region" description="Helical" evidence="1">
    <location>
        <begin position="41"/>
        <end position="59"/>
    </location>
</feature>
<sequence>MHIFSVAFFGAIIRFVYLFAKYLIFKKPKPSFEEVYKNDGNAWLGTWFLIVLLIIYYIVNHMH</sequence>
<evidence type="ECO:0000256" key="1">
    <source>
        <dbReference type="SAM" id="Phobius"/>
    </source>
</evidence>
<evidence type="ECO:0000313" key="3">
    <source>
        <dbReference type="Proteomes" id="UP000248079"/>
    </source>
</evidence>
<proteinExistence type="predicted"/>
<keyword evidence="1" id="KW-0472">Membrane</keyword>
<dbReference type="AlphaFoldDB" id="A0A2V4A4R8"/>
<accession>A0A2V4A4R8</accession>
<name>A0A2V4A4R8_9BACT</name>
<evidence type="ECO:0000313" key="2">
    <source>
        <dbReference type="EMBL" id="PXX95181.1"/>
    </source>
</evidence>
<keyword evidence="1" id="KW-0812">Transmembrane</keyword>
<dbReference type="EMBL" id="QFLI01000017">
    <property type="protein sequence ID" value="PXX95181.1"/>
    <property type="molecule type" value="Genomic_DNA"/>
</dbReference>
<dbReference type="Proteomes" id="UP000248079">
    <property type="component" value="Unassembled WGS sequence"/>
</dbReference>
<comment type="caution">
    <text evidence="2">The sequence shown here is derived from an EMBL/GenBank/DDBJ whole genome shotgun (WGS) entry which is preliminary data.</text>
</comment>
<keyword evidence="3" id="KW-1185">Reference proteome</keyword>
<organism evidence="2 3">
    <name type="scientific">Marinifilum breve</name>
    <dbReference type="NCBI Taxonomy" id="2184082"/>
    <lineage>
        <taxon>Bacteria</taxon>
        <taxon>Pseudomonadati</taxon>
        <taxon>Bacteroidota</taxon>
        <taxon>Bacteroidia</taxon>
        <taxon>Marinilabiliales</taxon>
        <taxon>Marinifilaceae</taxon>
    </lineage>
</organism>
<protein>
    <submittedName>
        <fullName evidence="2">Uncharacterized protein</fullName>
    </submittedName>
</protein>
<gene>
    <name evidence="2" type="ORF">DF185_22650</name>
</gene>